<keyword evidence="2" id="KW-0812">Transmembrane</keyword>
<feature type="transmembrane region" description="Helical" evidence="2">
    <location>
        <begin position="115"/>
        <end position="138"/>
    </location>
</feature>
<feature type="region of interest" description="Disordered" evidence="1">
    <location>
        <begin position="235"/>
        <end position="263"/>
    </location>
</feature>
<evidence type="ECO:0000313" key="4">
    <source>
        <dbReference type="Proteomes" id="UP000037822"/>
    </source>
</evidence>
<reference evidence="3 4" key="1">
    <citation type="submission" date="2015-07" db="EMBL/GenBank/DDBJ databases">
        <title>Whole genome sequencing of Bosea vaviloviae isolated from cave pool.</title>
        <authorList>
            <person name="Tan N.E.H."/>
            <person name="Lee Y.P."/>
            <person name="Gan H.M."/>
            <person name="Barton H."/>
            <person name="Savka M.A."/>
        </authorList>
    </citation>
    <scope>NUCLEOTIDE SEQUENCE [LARGE SCALE GENOMIC DNA]</scope>
    <source>
        <strain evidence="3 4">SD260</strain>
    </source>
</reference>
<evidence type="ECO:0000256" key="2">
    <source>
        <dbReference type="SAM" id="Phobius"/>
    </source>
</evidence>
<dbReference type="InterPro" id="IPR010406">
    <property type="entry name" value="DUF1003"/>
</dbReference>
<dbReference type="PANTHER" id="PTHR41386">
    <property type="entry name" value="INTEGRAL MEMBRANE PROTEIN-RELATED"/>
    <property type="match status" value="1"/>
</dbReference>
<proteinExistence type="predicted"/>
<name>A0A0N0MDG1_9HYPH</name>
<evidence type="ECO:0000313" key="3">
    <source>
        <dbReference type="EMBL" id="KPH82445.1"/>
    </source>
</evidence>
<keyword evidence="4" id="KW-1185">Reference proteome</keyword>
<feature type="compositionally biased region" description="Low complexity" evidence="1">
    <location>
        <begin position="243"/>
        <end position="256"/>
    </location>
</feature>
<feature type="transmembrane region" description="Helical" evidence="2">
    <location>
        <begin position="150"/>
        <end position="171"/>
    </location>
</feature>
<dbReference type="EMBL" id="LGSZ01000020">
    <property type="protein sequence ID" value="KPH82445.1"/>
    <property type="molecule type" value="Genomic_DNA"/>
</dbReference>
<dbReference type="Pfam" id="PF06210">
    <property type="entry name" value="DUF1003"/>
    <property type="match status" value="1"/>
</dbReference>
<dbReference type="PANTHER" id="PTHR41386:SF1">
    <property type="entry name" value="MEMBRANE PROTEIN"/>
    <property type="match status" value="1"/>
</dbReference>
<comment type="caution">
    <text evidence="3">The sequence shown here is derived from an EMBL/GenBank/DDBJ whole genome shotgun (WGS) entry which is preliminary data.</text>
</comment>
<accession>A0A0N0MDG1</accession>
<dbReference type="RefSeq" id="WP_082364975.1">
    <property type="nucleotide sequence ID" value="NZ_LGSZ01000020.1"/>
</dbReference>
<gene>
    <name evidence="3" type="ORF">AE618_03625</name>
</gene>
<dbReference type="AlphaFoldDB" id="A0A0N0MDG1"/>
<evidence type="ECO:0000256" key="1">
    <source>
        <dbReference type="SAM" id="MobiDB-lite"/>
    </source>
</evidence>
<dbReference type="Proteomes" id="UP000037822">
    <property type="component" value="Unassembled WGS sequence"/>
</dbReference>
<sequence length="263" mass="29257">MTSHDHSTDKGICSLTGQSVPRRELVSIDALRPALADAIRKDHPDLPAHALVSQDQIALYRSRYVNAMLASERGEMNELDRQVADSLASSELITSNTDDEIDRERTFGQRLADNVASFGGSWAFLISFGVVIGFWITINMTGATAFDPYPFILLNLILSCVAAVQAPVIMMSQQRQEAKDRARSRNDYQVNLKAELEIRHLHEKMDHLVNRQWQRLAEIQEVQIELLQELRSAQASDAKDARAAISTSRARSGGSAKPRGSKT</sequence>
<dbReference type="OrthoDB" id="9795736at2"/>
<keyword evidence="2" id="KW-1133">Transmembrane helix</keyword>
<protein>
    <submittedName>
        <fullName evidence="3">Membrane protein</fullName>
    </submittedName>
</protein>
<organism evidence="3 4">
    <name type="scientific">Bosea vaviloviae</name>
    <dbReference type="NCBI Taxonomy" id="1526658"/>
    <lineage>
        <taxon>Bacteria</taxon>
        <taxon>Pseudomonadati</taxon>
        <taxon>Pseudomonadota</taxon>
        <taxon>Alphaproteobacteria</taxon>
        <taxon>Hyphomicrobiales</taxon>
        <taxon>Boseaceae</taxon>
        <taxon>Bosea</taxon>
    </lineage>
</organism>
<keyword evidence="2" id="KW-0472">Membrane</keyword>